<sequence length="541" mass="62396">MFSATLFRGINNASSVLPYVSTKRVVFYREISEMNASLAYALGRQKDDENNNGTSIHDPYSMNATAGRDLSIVLGIKEIGHEEQGIEEPEQHEPHEAGQKHKHVKATDACDVNIFHGEQIQVNEESEFLNSYELNSIYSSLDEEVRPTSRFVLFRPETDMNDPNLYVGLQFSSKNEFKEAVENHAVKWGKEFRWKKNDSIKMRAVCQANNCSWFVFVSKMADSDIFVIKTMGPPHQCGRNFYHKRVTSTLLSKTYVEFLRLNRKVTVGEFQEKVHRELNANITRHQVYTTFQKAKILIYGKYKKQYSKIWDYYEELLKKIPGSTVDIVIAVDEISGKERFQRMYICFEALKMGFREGCRPVVGVDGCHLRGPYPGILLTAVGIDPNDCIYPIAYVVVEIENKNSWRWFIEHLKYDLGIYDQQSWTFISDRQKGLGSAIHEILPRIEHRHCVRHLHNNFKKLHPGDSLKARVWACARAYEPVIEPIHGPNAWPNSKKDPIHAPKKLKLPGRPKKARRTAECCPEKCKILSRKLQNSVQKTAE</sequence>
<dbReference type="Pfam" id="PF03108">
    <property type="entry name" value="DBD_Tnp_Mut"/>
    <property type="match status" value="1"/>
</dbReference>
<dbReference type="Pfam" id="PF10551">
    <property type="entry name" value="MULE"/>
    <property type="match status" value="1"/>
</dbReference>
<organism evidence="4 5">
    <name type="scientific">Cinchona calisaya</name>
    <dbReference type="NCBI Taxonomy" id="153742"/>
    <lineage>
        <taxon>Eukaryota</taxon>
        <taxon>Viridiplantae</taxon>
        <taxon>Streptophyta</taxon>
        <taxon>Embryophyta</taxon>
        <taxon>Tracheophyta</taxon>
        <taxon>Spermatophyta</taxon>
        <taxon>Magnoliopsida</taxon>
        <taxon>eudicotyledons</taxon>
        <taxon>Gunneridae</taxon>
        <taxon>Pentapetalae</taxon>
        <taxon>asterids</taxon>
        <taxon>lamiids</taxon>
        <taxon>Gentianales</taxon>
        <taxon>Rubiaceae</taxon>
        <taxon>Cinchonoideae</taxon>
        <taxon>Cinchoneae</taxon>
        <taxon>Cinchona</taxon>
    </lineage>
</organism>
<evidence type="ECO:0000313" key="5">
    <source>
        <dbReference type="Proteomes" id="UP001630127"/>
    </source>
</evidence>
<dbReference type="EMBL" id="JBJUIK010000010">
    <property type="protein sequence ID" value="KAL3515876.1"/>
    <property type="molecule type" value="Genomic_DNA"/>
</dbReference>
<dbReference type="InterPro" id="IPR004332">
    <property type="entry name" value="Transposase_MuDR"/>
</dbReference>
<reference evidence="4 5" key="1">
    <citation type="submission" date="2024-11" db="EMBL/GenBank/DDBJ databases">
        <title>A near-complete genome assembly of Cinchona calisaya.</title>
        <authorList>
            <person name="Lian D.C."/>
            <person name="Zhao X.W."/>
            <person name="Wei L."/>
        </authorList>
    </citation>
    <scope>NUCLEOTIDE SEQUENCE [LARGE SCALE GENOMIC DNA]</scope>
    <source>
        <tissue evidence="4">Nenye</tissue>
    </source>
</reference>
<feature type="region of interest" description="Disordered" evidence="1">
    <location>
        <begin position="489"/>
        <end position="515"/>
    </location>
</feature>
<gene>
    <name evidence="4" type="ORF">ACH5RR_022778</name>
</gene>
<feature type="domain" description="MULE transposase" evidence="3">
    <location>
        <begin position="361"/>
        <end position="457"/>
    </location>
</feature>
<evidence type="ECO:0000259" key="3">
    <source>
        <dbReference type="Pfam" id="PF10551"/>
    </source>
</evidence>
<dbReference type="Proteomes" id="UP001630127">
    <property type="component" value="Unassembled WGS sequence"/>
</dbReference>
<name>A0ABD2ZAM2_9GENT</name>
<keyword evidence="5" id="KW-1185">Reference proteome</keyword>
<proteinExistence type="predicted"/>
<dbReference type="PANTHER" id="PTHR31973">
    <property type="entry name" value="POLYPROTEIN, PUTATIVE-RELATED"/>
    <property type="match status" value="1"/>
</dbReference>
<accession>A0ABD2ZAM2</accession>
<feature type="compositionally biased region" description="Basic residues" evidence="1">
    <location>
        <begin position="501"/>
        <end position="515"/>
    </location>
</feature>
<dbReference type="AlphaFoldDB" id="A0ABD2ZAM2"/>
<comment type="caution">
    <text evidence="4">The sequence shown here is derived from an EMBL/GenBank/DDBJ whole genome shotgun (WGS) entry which is preliminary data.</text>
</comment>
<dbReference type="InterPro" id="IPR018289">
    <property type="entry name" value="MULE_transposase_dom"/>
</dbReference>
<feature type="domain" description="Transposase MuDR plant" evidence="2">
    <location>
        <begin position="165"/>
        <end position="228"/>
    </location>
</feature>
<evidence type="ECO:0000259" key="2">
    <source>
        <dbReference type="Pfam" id="PF03108"/>
    </source>
</evidence>
<evidence type="ECO:0000313" key="4">
    <source>
        <dbReference type="EMBL" id="KAL3515876.1"/>
    </source>
</evidence>
<evidence type="ECO:0000256" key="1">
    <source>
        <dbReference type="SAM" id="MobiDB-lite"/>
    </source>
</evidence>
<evidence type="ECO:0008006" key="6">
    <source>
        <dbReference type="Google" id="ProtNLM"/>
    </source>
</evidence>
<protein>
    <recommendedName>
        <fullName evidence="6">Transposase</fullName>
    </recommendedName>
</protein>
<dbReference type="PANTHER" id="PTHR31973:SF187">
    <property type="entry name" value="MUTATOR TRANSPOSASE MUDRA PROTEIN"/>
    <property type="match status" value="1"/>
</dbReference>